<evidence type="ECO:0008006" key="3">
    <source>
        <dbReference type="Google" id="ProtNLM"/>
    </source>
</evidence>
<dbReference type="AlphaFoldDB" id="A0AAW2BPC9"/>
<keyword evidence="2" id="KW-1185">Reference proteome</keyword>
<reference evidence="1 2" key="1">
    <citation type="submission" date="2024-01" db="EMBL/GenBank/DDBJ databases">
        <title>A telomere-to-telomere, gap-free genome of sweet tea (Lithocarpus litseifolius).</title>
        <authorList>
            <person name="Zhou J."/>
        </authorList>
    </citation>
    <scope>NUCLEOTIDE SEQUENCE [LARGE SCALE GENOMIC DNA]</scope>
    <source>
        <strain evidence="1">Zhou-2022a</strain>
        <tissue evidence="1">Leaf</tissue>
    </source>
</reference>
<dbReference type="Proteomes" id="UP001459277">
    <property type="component" value="Unassembled WGS sequence"/>
</dbReference>
<name>A0AAW2BPC9_9ROSI</name>
<dbReference type="EMBL" id="JAZDWU010000011">
    <property type="protein sequence ID" value="KAK9987052.1"/>
    <property type="molecule type" value="Genomic_DNA"/>
</dbReference>
<sequence>MKRKIVADSTCHRCGRQPEDIMLALWGCEAVKHVWSNDFRRINDFEASQGTFVDLVGRILQKPRVLEIFATTAWFIWTHRNKTRLNEQILPSCKIGEAAKKFLLDFTSSRVIQQVQKTAKKHT</sequence>
<evidence type="ECO:0000313" key="2">
    <source>
        <dbReference type="Proteomes" id="UP001459277"/>
    </source>
</evidence>
<accession>A0AAW2BPC9</accession>
<protein>
    <recommendedName>
        <fullName evidence="3">Reverse transcriptase zinc-binding domain-containing protein</fullName>
    </recommendedName>
</protein>
<proteinExistence type="predicted"/>
<comment type="caution">
    <text evidence="1">The sequence shown here is derived from an EMBL/GenBank/DDBJ whole genome shotgun (WGS) entry which is preliminary data.</text>
</comment>
<gene>
    <name evidence="1" type="ORF">SO802_032003</name>
</gene>
<organism evidence="1 2">
    <name type="scientific">Lithocarpus litseifolius</name>
    <dbReference type="NCBI Taxonomy" id="425828"/>
    <lineage>
        <taxon>Eukaryota</taxon>
        <taxon>Viridiplantae</taxon>
        <taxon>Streptophyta</taxon>
        <taxon>Embryophyta</taxon>
        <taxon>Tracheophyta</taxon>
        <taxon>Spermatophyta</taxon>
        <taxon>Magnoliopsida</taxon>
        <taxon>eudicotyledons</taxon>
        <taxon>Gunneridae</taxon>
        <taxon>Pentapetalae</taxon>
        <taxon>rosids</taxon>
        <taxon>fabids</taxon>
        <taxon>Fagales</taxon>
        <taxon>Fagaceae</taxon>
        <taxon>Lithocarpus</taxon>
    </lineage>
</organism>
<evidence type="ECO:0000313" key="1">
    <source>
        <dbReference type="EMBL" id="KAK9987052.1"/>
    </source>
</evidence>